<dbReference type="Proteomes" id="UP000184368">
    <property type="component" value="Unassembled WGS sequence"/>
</dbReference>
<dbReference type="SUPFAM" id="SSF52402">
    <property type="entry name" value="Adenine nucleotide alpha hydrolases-like"/>
    <property type="match status" value="2"/>
</dbReference>
<name>A0A1M5BZH8_9BACT</name>
<dbReference type="AlphaFoldDB" id="A0A1M5BZH8"/>
<reference evidence="1 2" key="1">
    <citation type="submission" date="2016-11" db="EMBL/GenBank/DDBJ databases">
        <authorList>
            <person name="Jaros S."/>
            <person name="Januszkiewicz K."/>
            <person name="Wedrychowicz H."/>
        </authorList>
    </citation>
    <scope>NUCLEOTIDE SEQUENCE [LARGE SCALE GENOMIC DNA]</scope>
    <source>
        <strain evidence="1 2">DSM 26897</strain>
    </source>
</reference>
<dbReference type="Gene3D" id="3.40.50.12370">
    <property type="match status" value="1"/>
</dbReference>
<evidence type="ECO:0008006" key="3">
    <source>
        <dbReference type="Google" id="ProtNLM"/>
    </source>
</evidence>
<dbReference type="STRING" id="1302690.BUE76_18030"/>
<evidence type="ECO:0000313" key="1">
    <source>
        <dbReference type="EMBL" id="SHF47602.1"/>
    </source>
</evidence>
<proteinExistence type="predicted"/>
<accession>A0A1M5BZH8</accession>
<dbReference type="RefSeq" id="WP_073043630.1">
    <property type="nucleotide sequence ID" value="NZ_FQUO01000008.1"/>
</dbReference>
<keyword evidence="2" id="KW-1185">Reference proteome</keyword>
<sequence length="274" mass="31400">MKKIILAFDGIMFSEGAFAFARRMNELAPVLVVGVFVPQVSYAGMWSYGVVAGAPSYLPLQETETGDIIRQNIQRFETLCQENGMRSHVHKDFFDFALPELLRETRFADLLVISSEQFYQHLGDEPASDYMRELLTKAECPVVIVPEDVCFPTKTILAYDGSASSVYAVKQFAYLFRELSLNETLLVFMKEDADEKFPEEHNIMELASEHFPMLELFKLDINPRKYFNQWVLENKDAILVSGAFSRSIFSQLLRKSFITDVIAEHKLPVFIAHR</sequence>
<dbReference type="OrthoDB" id="659195at2"/>
<dbReference type="EMBL" id="FQUO01000008">
    <property type="protein sequence ID" value="SHF47602.1"/>
    <property type="molecule type" value="Genomic_DNA"/>
</dbReference>
<evidence type="ECO:0000313" key="2">
    <source>
        <dbReference type="Proteomes" id="UP000184368"/>
    </source>
</evidence>
<organism evidence="1 2">
    <name type="scientific">Cnuella takakiae</name>
    <dbReference type="NCBI Taxonomy" id="1302690"/>
    <lineage>
        <taxon>Bacteria</taxon>
        <taxon>Pseudomonadati</taxon>
        <taxon>Bacteroidota</taxon>
        <taxon>Chitinophagia</taxon>
        <taxon>Chitinophagales</taxon>
        <taxon>Chitinophagaceae</taxon>
        <taxon>Cnuella</taxon>
    </lineage>
</organism>
<protein>
    <recommendedName>
        <fullName evidence="3">Universal stress protein family protein</fullName>
    </recommendedName>
</protein>
<gene>
    <name evidence="1" type="ORF">SAMN05444008_108153</name>
</gene>